<sequence>MENSRKRKKIKIKPGRCSGYGRRSRSNLEMQLVREKIEIEPGDAVERKSNQISFLGTTCSNVFCATNVKRNALSHCVPSHPTYQTVPDIQDWFYLLNEPEPSNLLLQSLWTAMANR</sequence>
<evidence type="ECO:0000313" key="1">
    <source>
        <dbReference type="EMBL" id="RXH85571.1"/>
    </source>
</evidence>
<evidence type="ECO:0000313" key="2">
    <source>
        <dbReference type="Proteomes" id="UP000290289"/>
    </source>
</evidence>
<gene>
    <name evidence="1" type="ORF">DVH24_009392</name>
</gene>
<accession>A0A498IW89</accession>
<dbReference type="EMBL" id="RDQH01000336">
    <property type="protein sequence ID" value="RXH85571.1"/>
    <property type="molecule type" value="Genomic_DNA"/>
</dbReference>
<dbReference type="AlphaFoldDB" id="A0A498IW89"/>
<reference evidence="1 2" key="1">
    <citation type="submission" date="2018-10" db="EMBL/GenBank/DDBJ databases">
        <title>A high-quality apple genome assembly.</title>
        <authorList>
            <person name="Hu J."/>
        </authorList>
    </citation>
    <scope>NUCLEOTIDE SEQUENCE [LARGE SCALE GENOMIC DNA]</scope>
    <source>
        <strain evidence="2">cv. HFTH1</strain>
        <tissue evidence="1">Young leaf</tissue>
    </source>
</reference>
<dbReference type="Proteomes" id="UP000290289">
    <property type="component" value="Chromosome 10"/>
</dbReference>
<keyword evidence="2" id="KW-1185">Reference proteome</keyword>
<name>A0A498IW89_MALDO</name>
<comment type="caution">
    <text evidence="1">The sequence shown here is derived from an EMBL/GenBank/DDBJ whole genome shotgun (WGS) entry which is preliminary data.</text>
</comment>
<protein>
    <submittedName>
        <fullName evidence="1">Uncharacterized protein</fullName>
    </submittedName>
</protein>
<proteinExistence type="predicted"/>
<organism evidence="1 2">
    <name type="scientific">Malus domestica</name>
    <name type="common">Apple</name>
    <name type="synonym">Pyrus malus</name>
    <dbReference type="NCBI Taxonomy" id="3750"/>
    <lineage>
        <taxon>Eukaryota</taxon>
        <taxon>Viridiplantae</taxon>
        <taxon>Streptophyta</taxon>
        <taxon>Embryophyta</taxon>
        <taxon>Tracheophyta</taxon>
        <taxon>Spermatophyta</taxon>
        <taxon>Magnoliopsida</taxon>
        <taxon>eudicotyledons</taxon>
        <taxon>Gunneridae</taxon>
        <taxon>Pentapetalae</taxon>
        <taxon>rosids</taxon>
        <taxon>fabids</taxon>
        <taxon>Rosales</taxon>
        <taxon>Rosaceae</taxon>
        <taxon>Amygdaloideae</taxon>
        <taxon>Maleae</taxon>
        <taxon>Malus</taxon>
    </lineage>
</organism>